<feature type="domain" description="Endonuclease/exonuclease/phosphatase" evidence="1">
    <location>
        <begin position="96"/>
        <end position="206"/>
    </location>
</feature>
<name>A0ABQ8T277_PERAM</name>
<comment type="caution">
    <text evidence="2">The sequence shown here is derived from an EMBL/GenBank/DDBJ whole genome shotgun (WGS) entry which is preliminary data.</text>
</comment>
<evidence type="ECO:0000313" key="3">
    <source>
        <dbReference type="Proteomes" id="UP001148838"/>
    </source>
</evidence>
<evidence type="ECO:0000313" key="2">
    <source>
        <dbReference type="EMBL" id="KAJ4440576.1"/>
    </source>
</evidence>
<dbReference type="InterPro" id="IPR005135">
    <property type="entry name" value="Endo/exonuclease/phosphatase"/>
</dbReference>
<dbReference type="PANTHER" id="PTHR33273:SF2">
    <property type="entry name" value="ENDONUCLEASE_EXONUCLEASE_PHOSPHATASE DOMAIN-CONTAINING PROTEIN"/>
    <property type="match status" value="1"/>
</dbReference>
<keyword evidence="3" id="KW-1185">Reference proteome</keyword>
<evidence type="ECO:0000259" key="1">
    <source>
        <dbReference type="Pfam" id="PF14529"/>
    </source>
</evidence>
<reference evidence="2 3" key="1">
    <citation type="journal article" date="2022" name="Allergy">
        <title>Genome assembly and annotation of Periplaneta americana reveal a comprehensive cockroach allergen profile.</title>
        <authorList>
            <person name="Wang L."/>
            <person name="Xiong Q."/>
            <person name="Saelim N."/>
            <person name="Wang L."/>
            <person name="Nong W."/>
            <person name="Wan A.T."/>
            <person name="Shi M."/>
            <person name="Liu X."/>
            <person name="Cao Q."/>
            <person name="Hui J.H.L."/>
            <person name="Sookrung N."/>
            <person name="Leung T.F."/>
            <person name="Tungtrongchitr A."/>
            <person name="Tsui S.K.W."/>
        </authorList>
    </citation>
    <scope>NUCLEOTIDE SEQUENCE [LARGE SCALE GENOMIC DNA]</scope>
    <source>
        <strain evidence="2">PWHHKU_190912</strain>
    </source>
</reference>
<dbReference type="Pfam" id="PF14529">
    <property type="entry name" value="Exo_endo_phos_2"/>
    <property type="match status" value="1"/>
</dbReference>
<dbReference type="PANTHER" id="PTHR33273">
    <property type="entry name" value="DOMAIN-CONTAINING PROTEIN, PUTATIVE-RELATED"/>
    <property type="match status" value="1"/>
</dbReference>
<dbReference type="InterPro" id="IPR036691">
    <property type="entry name" value="Endo/exonu/phosph_ase_sf"/>
</dbReference>
<proteinExistence type="predicted"/>
<gene>
    <name evidence="2" type="ORF">ANN_08721</name>
</gene>
<dbReference type="Gene3D" id="2.30.30.40">
    <property type="entry name" value="SH3 Domains"/>
    <property type="match status" value="1"/>
</dbReference>
<accession>A0ABQ8T277</accession>
<sequence>MTWNANGVQRDKYLLPTFLQQHDIDILLITETHLKLNQRFHISKYITYRTDGPNAPHGGVAILIKSEIVHSYVHSPNLQYLQAVLISINSVNERIIIGSVYPPPSVPLTEQDLTALLVQYPSFIIGVDFNAKHINWNCRLNTQRGKTLHKHANDHDYNIYGPLTPTHYPPSVNCQPDVLDIFLHKSDAPIKYITIINELNSDHNPVLAIVDLKPPELPYNVRPPTTVNWRKYRNILENSVPGNVEINTEEELETRHIPDEQFAFMSGRSTTTQLLRLTETITTAFNNKQYAAMMLLDVNKAYDTVWHTEPVSSGKTLIRYISDDPRVLTFDKNVDCTIYSKSAGSKPDLWGAEVTFYSFNFGTDFNIAMLTKTFSCLHHVKPLTTLVLPSFQPKWHDVEIYL</sequence>
<dbReference type="Gene3D" id="3.60.10.10">
    <property type="entry name" value="Endonuclease/exonuclease/phosphatase"/>
    <property type="match status" value="1"/>
</dbReference>
<dbReference type="SUPFAM" id="SSF56219">
    <property type="entry name" value="DNase I-like"/>
    <property type="match status" value="1"/>
</dbReference>
<dbReference type="EMBL" id="JAJSOF020000017">
    <property type="protein sequence ID" value="KAJ4440576.1"/>
    <property type="molecule type" value="Genomic_DNA"/>
</dbReference>
<dbReference type="Proteomes" id="UP001148838">
    <property type="component" value="Unassembled WGS sequence"/>
</dbReference>
<protein>
    <recommendedName>
        <fullName evidence="1">Endonuclease/exonuclease/phosphatase domain-containing protein</fullName>
    </recommendedName>
</protein>
<organism evidence="2 3">
    <name type="scientific">Periplaneta americana</name>
    <name type="common">American cockroach</name>
    <name type="synonym">Blatta americana</name>
    <dbReference type="NCBI Taxonomy" id="6978"/>
    <lineage>
        <taxon>Eukaryota</taxon>
        <taxon>Metazoa</taxon>
        <taxon>Ecdysozoa</taxon>
        <taxon>Arthropoda</taxon>
        <taxon>Hexapoda</taxon>
        <taxon>Insecta</taxon>
        <taxon>Pterygota</taxon>
        <taxon>Neoptera</taxon>
        <taxon>Polyneoptera</taxon>
        <taxon>Dictyoptera</taxon>
        <taxon>Blattodea</taxon>
        <taxon>Blattoidea</taxon>
        <taxon>Blattidae</taxon>
        <taxon>Blattinae</taxon>
        <taxon>Periplaneta</taxon>
    </lineage>
</organism>